<dbReference type="FunCoup" id="A7RX49">
    <property type="interactions" value="498"/>
</dbReference>
<comment type="similarity">
    <text evidence="1">Belongs to the CBF/MAK21 family.</text>
</comment>
<protein>
    <recommendedName>
        <fullName evidence="2">CCAAT-binding factor domain-containing protein</fullName>
    </recommendedName>
</protein>
<dbReference type="eggNOG" id="KOG2154">
    <property type="taxonomic scope" value="Eukaryota"/>
</dbReference>
<feature type="domain" description="CCAAT-binding factor" evidence="2">
    <location>
        <begin position="309"/>
        <end position="465"/>
    </location>
</feature>
<proteinExistence type="inferred from homology"/>
<dbReference type="Proteomes" id="UP000001593">
    <property type="component" value="Unassembled WGS sequence"/>
</dbReference>
<dbReference type="GO" id="GO:0005730">
    <property type="term" value="C:nucleolus"/>
    <property type="evidence" value="ECO:0000318"/>
    <property type="project" value="GO_Central"/>
</dbReference>
<dbReference type="OrthoDB" id="10263185at2759"/>
<reference evidence="3 4" key="1">
    <citation type="journal article" date="2007" name="Science">
        <title>Sea anemone genome reveals ancestral eumetazoan gene repertoire and genomic organization.</title>
        <authorList>
            <person name="Putnam N.H."/>
            <person name="Srivastava M."/>
            <person name="Hellsten U."/>
            <person name="Dirks B."/>
            <person name="Chapman J."/>
            <person name="Salamov A."/>
            <person name="Terry A."/>
            <person name="Shapiro H."/>
            <person name="Lindquist E."/>
            <person name="Kapitonov V.V."/>
            <person name="Jurka J."/>
            <person name="Genikhovich G."/>
            <person name="Grigoriev I.V."/>
            <person name="Lucas S.M."/>
            <person name="Steele R.E."/>
            <person name="Finnerty J.R."/>
            <person name="Technau U."/>
            <person name="Martindale M.Q."/>
            <person name="Rokhsar D.S."/>
        </authorList>
    </citation>
    <scope>NUCLEOTIDE SEQUENCE [LARGE SCALE GENOMIC DNA]</scope>
    <source>
        <strain evidence="4">CH2 X CH6</strain>
    </source>
</reference>
<dbReference type="PANTHER" id="PTHR12455:SF0">
    <property type="entry name" value="NUCLEOLAR COMPLEX PROTEIN 4 HOMOLOG"/>
    <property type="match status" value="1"/>
</dbReference>
<organism evidence="3 4">
    <name type="scientific">Nematostella vectensis</name>
    <name type="common">Starlet sea anemone</name>
    <dbReference type="NCBI Taxonomy" id="45351"/>
    <lineage>
        <taxon>Eukaryota</taxon>
        <taxon>Metazoa</taxon>
        <taxon>Cnidaria</taxon>
        <taxon>Anthozoa</taxon>
        <taxon>Hexacorallia</taxon>
        <taxon>Actiniaria</taxon>
        <taxon>Edwardsiidae</taxon>
        <taxon>Nematostella</taxon>
    </lineage>
</organism>
<accession>A7RX49</accession>
<dbReference type="InterPro" id="IPR005612">
    <property type="entry name" value="CCAAT-binding_factor"/>
</dbReference>
<sequence>MADSKTNKTISDIKREIKEKTQLILETATNANLLVDVIELSDTDRSDVLLCFIKSVHKIFSKLLKENKLFANKKSETDNEETTEDPDDVFATWLNDKYIVVVRKLLECMHKTDQSVKELALCTLMKFVIAESKAKARANKNPTFVNSFFRKIFDGLVNPNHNMAELIARFEEYLEYDDVRFYVLKNLKRSIETLDDPKQATKCFIANAHAMLTLVKMPSSEDELSNFLLCESPSEPNSKDSKLQGPKSLKAHKKVFGSAWLGLTSLPLTQDTHKKVLLSLHNNVIPHMNDPKLLMDYLTDSYNIGGAISLLALNGLFILIHKHNLDYPEFYKKLYGLLQPGIFHAKYLSRFFHLLDLFLSSTHLPAYLVAAFLKRLSGLALSAPPSCVMLVVTFVANMLKRHPSCQVLIHRKKAGPLFLTENSDTLASEDPFLSEEEDPAKCNALQSSLWELKSLQQHYYPEVSPLVESLQKPLGKEEADLGKYFDVGYQICLTNIALMLHQRMLSWNSSPQMEFSENTSKNYGT</sequence>
<evidence type="ECO:0000313" key="4">
    <source>
        <dbReference type="Proteomes" id="UP000001593"/>
    </source>
</evidence>
<dbReference type="Pfam" id="PF03914">
    <property type="entry name" value="CBF"/>
    <property type="match status" value="1"/>
</dbReference>
<gene>
    <name evidence="3" type="ORF">NEMVEDRAFT_v1g241285</name>
</gene>
<evidence type="ECO:0000313" key="3">
    <source>
        <dbReference type="EMBL" id="EDO43971.1"/>
    </source>
</evidence>
<dbReference type="STRING" id="45351.A7RX49"/>
<dbReference type="PANTHER" id="PTHR12455">
    <property type="entry name" value="NUCLEOLAR COMPLEX PROTEIN 4"/>
    <property type="match status" value="1"/>
</dbReference>
<dbReference type="GO" id="GO:0030692">
    <property type="term" value="C:Noc4p-Nop14p complex"/>
    <property type="evidence" value="ECO:0000318"/>
    <property type="project" value="GO_Central"/>
</dbReference>
<dbReference type="EMBL" id="DS469549">
    <property type="protein sequence ID" value="EDO43971.1"/>
    <property type="molecule type" value="Genomic_DNA"/>
</dbReference>
<dbReference type="OMA" id="MKWIEVE"/>
<dbReference type="KEGG" id="nve:5515913"/>
<dbReference type="HOGENOM" id="CLU_015945_1_0_1"/>
<dbReference type="InParanoid" id="A7RX49"/>
<dbReference type="AlphaFoldDB" id="A7RX49"/>
<dbReference type="PhylomeDB" id="A7RX49"/>
<evidence type="ECO:0000256" key="1">
    <source>
        <dbReference type="ARBA" id="ARBA00007797"/>
    </source>
</evidence>
<dbReference type="GO" id="GO:0032040">
    <property type="term" value="C:small-subunit processome"/>
    <property type="evidence" value="ECO:0000318"/>
    <property type="project" value="GO_Central"/>
</dbReference>
<name>A7RX49_NEMVE</name>
<dbReference type="GO" id="GO:0042254">
    <property type="term" value="P:ribosome biogenesis"/>
    <property type="evidence" value="ECO:0007669"/>
    <property type="project" value="InterPro"/>
</dbReference>
<dbReference type="InterPro" id="IPR027193">
    <property type="entry name" value="Noc4"/>
</dbReference>
<keyword evidence="4" id="KW-1185">Reference proteome</keyword>
<evidence type="ECO:0000259" key="2">
    <source>
        <dbReference type="Pfam" id="PF03914"/>
    </source>
</evidence>